<keyword evidence="7 12" id="KW-0418">Kinase</keyword>
<dbReference type="PANTHER" id="PTHR10344:SF4">
    <property type="entry name" value="UMP-CMP KINASE 2, MITOCHONDRIAL"/>
    <property type="match status" value="1"/>
</dbReference>
<dbReference type="Proteomes" id="UP000250079">
    <property type="component" value="Chromosome"/>
</dbReference>
<dbReference type="GO" id="GO:0006233">
    <property type="term" value="P:dTDP biosynthetic process"/>
    <property type="evidence" value="ECO:0007669"/>
    <property type="project" value="InterPro"/>
</dbReference>
<organism evidence="14 15">
    <name type="scientific">Granulosicoccus antarcticus IMCC3135</name>
    <dbReference type="NCBI Taxonomy" id="1192854"/>
    <lineage>
        <taxon>Bacteria</taxon>
        <taxon>Pseudomonadati</taxon>
        <taxon>Pseudomonadota</taxon>
        <taxon>Gammaproteobacteria</taxon>
        <taxon>Chromatiales</taxon>
        <taxon>Granulosicoccaceae</taxon>
        <taxon>Granulosicoccus</taxon>
    </lineage>
</organism>
<evidence type="ECO:0000256" key="2">
    <source>
        <dbReference type="ARBA" id="ARBA00012980"/>
    </source>
</evidence>
<reference evidence="14 15" key="1">
    <citation type="submission" date="2016-12" db="EMBL/GenBank/DDBJ databases">
        <authorList>
            <person name="Song W.-J."/>
            <person name="Kurnit D.M."/>
        </authorList>
    </citation>
    <scope>NUCLEOTIDE SEQUENCE [LARGE SCALE GENOMIC DNA]</scope>
    <source>
        <strain evidence="14 15">IMCC3135</strain>
    </source>
</reference>
<dbReference type="GO" id="GO:0006227">
    <property type="term" value="P:dUDP biosynthetic process"/>
    <property type="evidence" value="ECO:0007669"/>
    <property type="project" value="TreeGrafter"/>
</dbReference>
<sequence>MSMRGKFITLEGLEGVGKTTNRQFVEALLDDANIAFVGTREPGGTPLGESLRELVLAADGQVDDVTELLLMTASRVEHIARVIEPALTAGKWVLCDRFLDASIAYQGAGRQLGVERVAELHALMGVTLEPDLTILLDMPVQEGLERMAARSEPDRIEREAHAFFERARAAYLQRASDAPERVVVIDAGRSLELVQESVRQALQPILSEG</sequence>
<feature type="domain" description="Thymidylate kinase-like" evidence="13">
    <location>
        <begin position="10"/>
        <end position="197"/>
    </location>
</feature>
<keyword evidence="15" id="KW-1185">Reference proteome</keyword>
<gene>
    <name evidence="14" type="primary">tmk_1</name>
    <name evidence="12" type="synonym">tmk</name>
    <name evidence="14" type="ORF">IMCC3135_23990</name>
</gene>
<evidence type="ECO:0000313" key="15">
    <source>
        <dbReference type="Proteomes" id="UP000250079"/>
    </source>
</evidence>
<comment type="catalytic activity">
    <reaction evidence="10 12">
        <text>dTMP + ATP = dTDP + ADP</text>
        <dbReference type="Rhea" id="RHEA:13517"/>
        <dbReference type="ChEBI" id="CHEBI:30616"/>
        <dbReference type="ChEBI" id="CHEBI:58369"/>
        <dbReference type="ChEBI" id="CHEBI:63528"/>
        <dbReference type="ChEBI" id="CHEBI:456216"/>
        <dbReference type="EC" id="2.7.4.9"/>
    </reaction>
</comment>
<dbReference type="GO" id="GO:0004798">
    <property type="term" value="F:dTMP kinase activity"/>
    <property type="evidence" value="ECO:0007669"/>
    <property type="project" value="UniProtKB-UniRule"/>
</dbReference>
<evidence type="ECO:0000313" key="14">
    <source>
        <dbReference type="EMBL" id="ASJ74867.1"/>
    </source>
</evidence>
<evidence type="ECO:0000256" key="1">
    <source>
        <dbReference type="ARBA" id="ARBA00009776"/>
    </source>
</evidence>
<dbReference type="EMBL" id="CP018632">
    <property type="protein sequence ID" value="ASJ74867.1"/>
    <property type="molecule type" value="Genomic_DNA"/>
</dbReference>
<proteinExistence type="inferred from homology"/>
<dbReference type="Pfam" id="PF02223">
    <property type="entry name" value="Thymidylate_kin"/>
    <property type="match status" value="1"/>
</dbReference>
<dbReference type="OrthoDB" id="9774907at2"/>
<comment type="similarity">
    <text evidence="1 12">Belongs to the thymidylate kinase family.</text>
</comment>
<comment type="function">
    <text evidence="11 12">Phosphorylation of dTMP to form dTDP in both de novo and salvage pathways of dTTP synthesis.</text>
</comment>
<evidence type="ECO:0000256" key="6">
    <source>
        <dbReference type="ARBA" id="ARBA00022741"/>
    </source>
</evidence>
<evidence type="ECO:0000256" key="4">
    <source>
        <dbReference type="ARBA" id="ARBA00022679"/>
    </source>
</evidence>
<evidence type="ECO:0000256" key="9">
    <source>
        <dbReference type="ARBA" id="ARBA00029962"/>
    </source>
</evidence>
<dbReference type="KEGG" id="gai:IMCC3135_23990"/>
<dbReference type="HAMAP" id="MF_00165">
    <property type="entry name" value="Thymidylate_kinase"/>
    <property type="match status" value="1"/>
</dbReference>
<evidence type="ECO:0000259" key="13">
    <source>
        <dbReference type="Pfam" id="PF02223"/>
    </source>
</evidence>
<dbReference type="InterPro" id="IPR027417">
    <property type="entry name" value="P-loop_NTPase"/>
</dbReference>
<dbReference type="NCBIfam" id="TIGR00041">
    <property type="entry name" value="DTMP_kinase"/>
    <property type="match status" value="1"/>
</dbReference>
<evidence type="ECO:0000256" key="3">
    <source>
        <dbReference type="ARBA" id="ARBA00017144"/>
    </source>
</evidence>
<evidence type="ECO:0000256" key="7">
    <source>
        <dbReference type="ARBA" id="ARBA00022777"/>
    </source>
</evidence>
<keyword evidence="5 12" id="KW-0545">Nucleotide biosynthesis</keyword>
<evidence type="ECO:0000256" key="8">
    <source>
        <dbReference type="ARBA" id="ARBA00022840"/>
    </source>
</evidence>
<dbReference type="FunFam" id="3.40.50.300:FF:000225">
    <property type="entry name" value="Thymidylate kinase"/>
    <property type="match status" value="1"/>
</dbReference>
<keyword evidence="6 12" id="KW-0547">Nucleotide-binding</keyword>
<evidence type="ECO:0000256" key="5">
    <source>
        <dbReference type="ARBA" id="ARBA00022727"/>
    </source>
</evidence>
<dbReference type="Gene3D" id="3.40.50.300">
    <property type="entry name" value="P-loop containing nucleotide triphosphate hydrolases"/>
    <property type="match status" value="1"/>
</dbReference>
<name>A0A2Z2P2S0_9GAMM</name>
<dbReference type="InterPro" id="IPR039430">
    <property type="entry name" value="Thymidylate_kin-like_dom"/>
</dbReference>
<dbReference type="GO" id="GO:0005829">
    <property type="term" value="C:cytosol"/>
    <property type="evidence" value="ECO:0007669"/>
    <property type="project" value="TreeGrafter"/>
</dbReference>
<keyword evidence="4 12" id="KW-0808">Transferase</keyword>
<dbReference type="RefSeq" id="WP_088919842.1">
    <property type="nucleotide sequence ID" value="NZ_CP018632.1"/>
</dbReference>
<dbReference type="GO" id="GO:0006235">
    <property type="term" value="P:dTTP biosynthetic process"/>
    <property type="evidence" value="ECO:0007669"/>
    <property type="project" value="UniProtKB-UniRule"/>
</dbReference>
<dbReference type="CDD" id="cd01672">
    <property type="entry name" value="TMPK"/>
    <property type="match status" value="1"/>
</dbReference>
<evidence type="ECO:0000256" key="12">
    <source>
        <dbReference type="HAMAP-Rule" id="MF_00165"/>
    </source>
</evidence>
<evidence type="ECO:0000256" key="10">
    <source>
        <dbReference type="ARBA" id="ARBA00048743"/>
    </source>
</evidence>
<dbReference type="AlphaFoldDB" id="A0A2Z2P2S0"/>
<keyword evidence="8 12" id="KW-0067">ATP-binding</keyword>
<accession>A0A2Z2P2S0</accession>
<dbReference type="EC" id="2.7.4.9" evidence="2 12"/>
<dbReference type="PANTHER" id="PTHR10344">
    <property type="entry name" value="THYMIDYLATE KINASE"/>
    <property type="match status" value="1"/>
</dbReference>
<feature type="binding site" evidence="12">
    <location>
        <begin position="12"/>
        <end position="19"/>
    </location>
    <ligand>
        <name>ATP</name>
        <dbReference type="ChEBI" id="CHEBI:30616"/>
    </ligand>
</feature>
<dbReference type="GO" id="GO:0005524">
    <property type="term" value="F:ATP binding"/>
    <property type="evidence" value="ECO:0007669"/>
    <property type="project" value="UniProtKB-UniRule"/>
</dbReference>
<evidence type="ECO:0000256" key="11">
    <source>
        <dbReference type="ARBA" id="ARBA00057735"/>
    </source>
</evidence>
<dbReference type="InterPro" id="IPR018094">
    <property type="entry name" value="Thymidylate_kinase"/>
</dbReference>
<dbReference type="SUPFAM" id="SSF52540">
    <property type="entry name" value="P-loop containing nucleoside triphosphate hydrolases"/>
    <property type="match status" value="1"/>
</dbReference>
<protein>
    <recommendedName>
        <fullName evidence="3 12">Thymidylate kinase</fullName>
        <ecNumber evidence="2 12">2.7.4.9</ecNumber>
    </recommendedName>
    <alternativeName>
        <fullName evidence="9 12">dTMP kinase</fullName>
    </alternativeName>
</protein>